<dbReference type="Gene3D" id="2.40.10.240">
    <property type="entry name" value="QueA-like"/>
    <property type="match status" value="1"/>
</dbReference>
<keyword evidence="3" id="KW-0949">S-adenosyl-L-methionine</keyword>
<dbReference type="AlphaFoldDB" id="A0A951UIF5"/>
<dbReference type="EMBL" id="JAHHHN010000023">
    <property type="protein sequence ID" value="MBW4564558.1"/>
    <property type="molecule type" value="Genomic_DNA"/>
</dbReference>
<dbReference type="PANTHER" id="PTHR30307:SF0">
    <property type="entry name" value="S-ADENOSYLMETHIONINE:TRNA RIBOSYLTRANSFERASE-ISOMERASE"/>
    <property type="match status" value="1"/>
</dbReference>
<dbReference type="PANTHER" id="PTHR30307">
    <property type="entry name" value="S-ADENOSYLMETHIONINE:TRNA RIBOSYLTRANSFERASE-ISOMERASE"/>
    <property type="match status" value="1"/>
</dbReference>
<reference evidence="5" key="1">
    <citation type="submission" date="2021-05" db="EMBL/GenBank/DDBJ databases">
        <authorList>
            <person name="Pietrasiak N."/>
            <person name="Ward R."/>
            <person name="Stajich J.E."/>
            <person name="Kurbessoian T."/>
        </authorList>
    </citation>
    <scope>NUCLEOTIDE SEQUENCE</scope>
    <source>
        <strain evidence="5">JT2-VF2</strain>
    </source>
</reference>
<evidence type="ECO:0000256" key="4">
    <source>
        <dbReference type="ARBA" id="ARBA00022785"/>
    </source>
</evidence>
<evidence type="ECO:0000256" key="1">
    <source>
        <dbReference type="ARBA" id="ARBA00022490"/>
    </source>
</evidence>
<dbReference type="InterPro" id="IPR003699">
    <property type="entry name" value="QueA"/>
</dbReference>
<keyword evidence="1" id="KW-0963">Cytoplasm</keyword>
<dbReference type="Proteomes" id="UP000715781">
    <property type="component" value="Unassembled WGS sequence"/>
</dbReference>
<dbReference type="GO" id="GO:0051075">
    <property type="term" value="F:S-adenosylmethionine:tRNA ribosyltransferase-isomerase activity"/>
    <property type="evidence" value="ECO:0007669"/>
    <property type="project" value="TreeGrafter"/>
</dbReference>
<reference evidence="5" key="2">
    <citation type="journal article" date="2022" name="Microbiol. Resour. Announc.">
        <title>Metagenome Sequencing to Explore Phylogenomics of Terrestrial Cyanobacteria.</title>
        <authorList>
            <person name="Ward R.D."/>
            <person name="Stajich J.E."/>
            <person name="Johansen J.R."/>
            <person name="Huntemann M."/>
            <person name="Clum A."/>
            <person name="Foster B."/>
            <person name="Foster B."/>
            <person name="Roux S."/>
            <person name="Palaniappan K."/>
            <person name="Varghese N."/>
            <person name="Mukherjee S."/>
            <person name="Reddy T.B.K."/>
            <person name="Daum C."/>
            <person name="Copeland A."/>
            <person name="Chen I.A."/>
            <person name="Ivanova N.N."/>
            <person name="Kyrpides N.C."/>
            <person name="Shapiro N."/>
            <person name="Eloe-Fadrosh E.A."/>
            <person name="Pietrasiak N."/>
        </authorList>
    </citation>
    <scope>NUCLEOTIDE SEQUENCE</scope>
    <source>
        <strain evidence="5">JT2-VF2</strain>
    </source>
</reference>
<keyword evidence="4" id="KW-0671">Queuosine biosynthesis</keyword>
<accession>A0A951UIF5</accession>
<dbReference type="InterPro" id="IPR036100">
    <property type="entry name" value="QueA_sf"/>
</dbReference>
<protein>
    <submittedName>
        <fullName evidence="5">S-adenosylmethionine:tRNA ribosyltransferase-isomerase</fullName>
    </submittedName>
</protein>
<keyword evidence="2" id="KW-0808">Transferase</keyword>
<evidence type="ECO:0000313" key="6">
    <source>
        <dbReference type="Proteomes" id="UP000715781"/>
    </source>
</evidence>
<gene>
    <name evidence="5" type="ORF">KME32_26200</name>
</gene>
<evidence type="ECO:0000256" key="3">
    <source>
        <dbReference type="ARBA" id="ARBA00022691"/>
    </source>
</evidence>
<name>A0A951UIF5_9NOST</name>
<dbReference type="SUPFAM" id="SSF111337">
    <property type="entry name" value="QueA-like"/>
    <property type="match status" value="1"/>
</dbReference>
<evidence type="ECO:0000313" key="5">
    <source>
        <dbReference type="EMBL" id="MBW4564558.1"/>
    </source>
</evidence>
<comment type="caution">
    <text evidence="5">The sequence shown here is derived from an EMBL/GenBank/DDBJ whole genome shotgun (WGS) entry which is preliminary data.</text>
</comment>
<dbReference type="GO" id="GO:0008616">
    <property type="term" value="P:tRNA queuosine(34) biosynthetic process"/>
    <property type="evidence" value="ECO:0007669"/>
    <property type="project" value="UniProtKB-KW"/>
</dbReference>
<proteinExistence type="predicted"/>
<dbReference type="InterPro" id="IPR042118">
    <property type="entry name" value="QueA_dom1"/>
</dbReference>
<evidence type="ECO:0000256" key="2">
    <source>
        <dbReference type="ARBA" id="ARBA00022679"/>
    </source>
</evidence>
<dbReference type="InterPro" id="IPR042119">
    <property type="entry name" value="QueA_dom2"/>
</dbReference>
<organism evidence="5 6">
    <name type="scientific">Mojavia pulchra JT2-VF2</name>
    <dbReference type="NCBI Taxonomy" id="287848"/>
    <lineage>
        <taxon>Bacteria</taxon>
        <taxon>Bacillati</taxon>
        <taxon>Cyanobacteriota</taxon>
        <taxon>Cyanophyceae</taxon>
        <taxon>Nostocales</taxon>
        <taxon>Nostocaceae</taxon>
    </lineage>
</organism>
<dbReference type="Gene3D" id="3.40.1780.10">
    <property type="entry name" value="QueA-like"/>
    <property type="match status" value="1"/>
</dbReference>
<dbReference type="Pfam" id="PF02547">
    <property type="entry name" value="Queuosine_synth"/>
    <property type="match status" value="1"/>
</dbReference>
<sequence length="349" mass="38700">MSAPFSFVLPSELSAKEPPEQRGIARDAVRLMVIDRLTKAVNHTQFNQLGAFLRPGDLLVFNSSRTLPAVLASSETSTGECLQIRLAHHLPDGSWLALLICQNGEPFACGLHSGMQIQLNNQLSATVGDRDPRIQRLWNLRFSQSGSELIQSLYRIGQPIRYEYVCAPWALDAYQTVYAREPGSAEMPSAGRAFTWQLLFKLKRVGIDMTQIVLHTGLSSYLDDDLDAQHPASEEEYLISEVAATKINQTRRAGRRIIAVGTTVLRALESVVDERGIVTAGHGYTRLHITATHKLKAVDGLLTGLHEPQASHLDLLTAFLPASVIHDAYENAVKIKYLWHEFGDLNLII</sequence>